<protein>
    <recommendedName>
        <fullName evidence="4">Succinate dehydrogenase assembly factor 2, mitochondrial</fullName>
        <shortName evidence="4">SDH assembly factor 2</shortName>
        <shortName evidence="4">SDHAF2</shortName>
    </recommendedName>
</protein>
<organism evidence="5 6">
    <name type="scientific">Rhynocoris fuscipes</name>
    <dbReference type="NCBI Taxonomy" id="488301"/>
    <lineage>
        <taxon>Eukaryota</taxon>
        <taxon>Metazoa</taxon>
        <taxon>Ecdysozoa</taxon>
        <taxon>Arthropoda</taxon>
        <taxon>Hexapoda</taxon>
        <taxon>Insecta</taxon>
        <taxon>Pterygota</taxon>
        <taxon>Neoptera</taxon>
        <taxon>Paraneoptera</taxon>
        <taxon>Hemiptera</taxon>
        <taxon>Heteroptera</taxon>
        <taxon>Panheteroptera</taxon>
        <taxon>Cimicomorpha</taxon>
        <taxon>Reduviidae</taxon>
        <taxon>Harpactorinae</taxon>
        <taxon>Harpactorini</taxon>
        <taxon>Rhynocoris</taxon>
    </lineage>
</organism>
<dbReference type="Gene3D" id="1.10.150.250">
    <property type="entry name" value="Flavinator of succinate dehydrogenase"/>
    <property type="match status" value="1"/>
</dbReference>
<dbReference type="HAMAP" id="MF_03057">
    <property type="entry name" value="SDHAF2"/>
    <property type="match status" value="1"/>
</dbReference>
<dbReference type="GO" id="GO:0005759">
    <property type="term" value="C:mitochondrial matrix"/>
    <property type="evidence" value="ECO:0007669"/>
    <property type="project" value="UniProtKB-SubCell"/>
</dbReference>
<reference evidence="5 6" key="1">
    <citation type="submission" date="2022-12" db="EMBL/GenBank/DDBJ databases">
        <title>Chromosome-level genome assembly of true bugs.</title>
        <authorList>
            <person name="Ma L."/>
            <person name="Li H."/>
        </authorList>
    </citation>
    <scope>NUCLEOTIDE SEQUENCE [LARGE SCALE GENOMIC DNA]</scope>
    <source>
        <strain evidence="5">Lab_2022b</strain>
    </source>
</reference>
<dbReference type="FunFam" id="1.10.150.250:FF:000002">
    <property type="entry name" value="Succinate dehydrogenase assembly factor 2, mitochondrial"/>
    <property type="match status" value="1"/>
</dbReference>
<evidence type="ECO:0000313" key="5">
    <source>
        <dbReference type="EMBL" id="KAK9510579.1"/>
    </source>
</evidence>
<comment type="caution">
    <text evidence="5">The sequence shown here is derived from an EMBL/GenBank/DDBJ whole genome shotgun (WGS) entry which is preliminary data.</text>
</comment>
<keyword evidence="2 4" id="KW-0496">Mitochondrion</keyword>
<comment type="subcellular location">
    <subcellularLocation>
        <location evidence="1 4">Mitochondrion matrix</location>
    </subcellularLocation>
</comment>
<dbReference type="InterPro" id="IPR036714">
    <property type="entry name" value="SDH_sf"/>
</dbReference>
<accession>A0AAW1DQ24</accession>
<evidence type="ECO:0000256" key="3">
    <source>
        <dbReference type="ARBA" id="ARBA00023186"/>
    </source>
</evidence>
<name>A0AAW1DQ24_9HEMI</name>
<dbReference type="Pfam" id="PF03937">
    <property type="entry name" value="Sdh5"/>
    <property type="match status" value="1"/>
</dbReference>
<evidence type="ECO:0000256" key="2">
    <source>
        <dbReference type="ARBA" id="ARBA00023128"/>
    </source>
</evidence>
<keyword evidence="3 4" id="KW-0143">Chaperone</keyword>
<dbReference type="PANTHER" id="PTHR12469:SF2">
    <property type="entry name" value="SUCCINATE DEHYDROGENASE ASSEMBLY FACTOR 2, MITOCHONDRIAL"/>
    <property type="match status" value="1"/>
</dbReference>
<dbReference type="InterPro" id="IPR005631">
    <property type="entry name" value="SDH"/>
</dbReference>
<gene>
    <name evidence="5" type="ORF">O3M35_005326</name>
</gene>
<dbReference type="EMBL" id="JAPXFL010000002">
    <property type="protein sequence ID" value="KAK9510579.1"/>
    <property type="molecule type" value="Genomic_DNA"/>
</dbReference>
<comment type="function">
    <text evidence="4">Plays an essential role in the assembly of succinate dehydrogenase (SDH), an enzyme complex (also referred to as respiratory complex II) that is a component of both the tricarboxylic acid (TCA) cycle and the mitochondrial electron transport chain, and which couples the oxidation of succinate to fumarate with the reduction of ubiquinone (coenzyme Q) to ubiquinol. Required for flavinylation (covalent attachment of FAD) of the flavoprotein subunit of the SDH catalytic dimer.</text>
</comment>
<dbReference type="InterPro" id="IPR028882">
    <property type="entry name" value="SDHAF2"/>
</dbReference>
<evidence type="ECO:0000313" key="6">
    <source>
        <dbReference type="Proteomes" id="UP001461498"/>
    </source>
</evidence>
<dbReference type="GO" id="GO:0006121">
    <property type="term" value="P:mitochondrial electron transport, succinate to ubiquinone"/>
    <property type="evidence" value="ECO:0007669"/>
    <property type="project" value="UniProtKB-UniRule"/>
</dbReference>
<keyword evidence="6" id="KW-1185">Reference proteome</keyword>
<comment type="subunit">
    <text evidence="4">Interacts with the flavoprotein subunit within the SDH catalytic dimer.</text>
</comment>
<dbReference type="PANTHER" id="PTHR12469">
    <property type="entry name" value="PROTEIN EMI5 HOMOLOG, MITOCHONDRIAL"/>
    <property type="match status" value="1"/>
</dbReference>
<proteinExistence type="inferred from homology"/>
<dbReference type="AlphaFoldDB" id="A0AAW1DQ24"/>
<dbReference type="GO" id="GO:0006099">
    <property type="term" value="P:tricarboxylic acid cycle"/>
    <property type="evidence" value="ECO:0007669"/>
    <property type="project" value="TreeGrafter"/>
</dbReference>
<evidence type="ECO:0000256" key="1">
    <source>
        <dbReference type="ARBA" id="ARBA00004305"/>
    </source>
</evidence>
<dbReference type="Proteomes" id="UP001461498">
    <property type="component" value="Unassembled WGS sequence"/>
</dbReference>
<comment type="similarity">
    <text evidence="4">Belongs to the SDHAF2 family.</text>
</comment>
<sequence>MNFIRIYRRNLFQNVRLLKNSSEPPNESNFIPQYPTHESLDVKRSRLLYQSRKRGILENCLLLSTFAADNLNKMDSRLLQQYDELLKTSNEWDLYYWVSGTRDVPDKYNNDVMTMLKNHVKKNERRLRSSQPDVVPP</sequence>
<evidence type="ECO:0000256" key="4">
    <source>
        <dbReference type="HAMAP-Rule" id="MF_03057"/>
    </source>
</evidence>
<dbReference type="SUPFAM" id="SSF109910">
    <property type="entry name" value="YgfY-like"/>
    <property type="match status" value="1"/>
</dbReference>
<dbReference type="GO" id="GO:0034553">
    <property type="term" value="P:mitochondrial respiratory chain complex II assembly"/>
    <property type="evidence" value="ECO:0007669"/>
    <property type="project" value="TreeGrafter"/>
</dbReference>